<protein>
    <submittedName>
        <fullName evidence="1">Uncharacterized protein</fullName>
    </submittedName>
</protein>
<dbReference type="EMBL" id="CM047945">
    <property type="protein sequence ID" value="KAI9898750.1"/>
    <property type="molecule type" value="Genomic_DNA"/>
</dbReference>
<keyword evidence="2" id="KW-1185">Reference proteome</keyword>
<evidence type="ECO:0000313" key="1">
    <source>
        <dbReference type="EMBL" id="KAI9898750.1"/>
    </source>
</evidence>
<accession>A0ACC0UYW9</accession>
<evidence type="ECO:0000313" key="2">
    <source>
        <dbReference type="Proteomes" id="UP001163324"/>
    </source>
</evidence>
<reference evidence="1" key="1">
    <citation type="submission" date="2022-10" db="EMBL/GenBank/DDBJ databases">
        <title>Complete Genome of Trichothecium roseum strain YXFP-22015, a Plant Pathogen Isolated from Citrus.</title>
        <authorList>
            <person name="Wang Y."/>
            <person name="Zhu L."/>
        </authorList>
    </citation>
    <scope>NUCLEOTIDE SEQUENCE</scope>
    <source>
        <strain evidence="1">YXFP-22015</strain>
    </source>
</reference>
<proteinExistence type="predicted"/>
<comment type="caution">
    <text evidence="1">The sequence shown here is derived from an EMBL/GenBank/DDBJ whole genome shotgun (WGS) entry which is preliminary data.</text>
</comment>
<gene>
    <name evidence="1" type="ORF">N3K66_007110</name>
</gene>
<sequence>MEPFKVAIVGGSIAGLTVALHLERLGIDWILIERHPEIAPQLGASIALNPNGLSVLSQLGCVADIDVRCQAMQVATVRTGNGGILKTFQVEDRIRSRFGWDVYFTERRVLVETLFRRIKDKQNIVTGQKVTKIHHTDQGNKVHILTEEGGTFTADMVVGADGIHSPVRSAMWQMAAEEDPSVFGDNPASSIRTEFGCVFGISHPTNNLEAGEAIQVHGKGLQVGTLLGPEGVVYWFVIFAYPTPLRGLDLPRYTLDDEAQMIARANDIVIKPGTTFADVYKNKTMSYMTPLPDGTFDRWHYKRVICIGDSAHKMNPITGQGGCMALESGVALVDSIYAALKQNNHQPLSTDAVEKAFERVTESRKKRVVSVAEESMQAIRFGTWANSILWLLDNYLLWLIPTNLMVGIMVASCYNGYVSNSLPPPVHKYKMTGAAESQASHVTSYDEKGGVASKAS</sequence>
<organism evidence="1 2">
    <name type="scientific">Trichothecium roseum</name>
    <dbReference type="NCBI Taxonomy" id="47278"/>
    <lineage>
        <taxon>Eukaryota</taxon>
        <taxon>Fungi</taxon>
        <taxon>Dikarya</taxon>
        <taxon>Ascomycota</taxon>
        <taxon>Pezizomycotina</taxon>
        <taxon>Sordariomycetes</taxon>
        <taxon>Hypocreomycetidae</taxon>
        <taxon>Hypocreales</taxon>
        <taxon>Hypocreales incertae sedis</taxon>
        <taxon>Trichothecium</taxon>
    </lineage>
</organism>
<dbReference type="Proteomes" id="UP001163324">
    <property type="component" value="Chromosome 6"/>
</dbReference>
<name>A0ACC0UYW9_9HYPO</name>